<evidence type="ECO:0000313" key="13">
    <source>
        <dbReference type="EMBL" id="KXS99311.1"/>
    </source>
</evidence>
<protein>
    <recommendedName>
        <fullName evidence="11">Tryptophan--tRNA ligase, mitochondrial</fullName>
        <ecNumber evidence="3">6.1.1.2</ecNumber>
    </recommendedName>
    <alternativeName>
        <fullName evidence="9">Tryptophanyl-tRNA synthetase</fullName>
    </alternativeName>
</protein>
<dbReference type="GO" id="GO:0005759">
    <property type="term" value="C:mitochondrial matrix"/>
    <property type="evidence" value="ECO:0007669"/>
    <property type="project" value="UniProtKB-SubCell"/>
</dbReference>
<dbReference type="PRINTS" id="PR01039">
    <property type="entry name" value="TRNASYNTHTRP"/>
</dbReference>
<evidence type="ECO:0000256" key="1">
    <source>
        <dbReference type="ARBA" id="ARBA00004305"/>
    </source>
</evidence>
<comment type="subcellular location">
    <subcellularLocation>
        <location evidence="1">Mitochondrion matrix</location>
    </subcellularLocation>
</comment>
<gene>
    <name evidence="13" type="ORF">AC578_6717</name>
</gene>
<dbReference type="Gene3D" id="1.10.240.10">
    <property type="entry name" value="Tyrosyl-Transfer RNA Synthetase"/>
    <property type="match status" value="1"/>
</dbReference>
<reference evidence="13 14" key="1">
    <citation type="submission" date="2015-07" db="EMBL/GenBank/DDBJ databases">
        <title>Comparative genomics of the Sigatoka disease complex on banana suggests a link between parallel evolutionary changes in Pseudocercospora fijiensis and Pseudocercospora eumusae and increased virulence on the banana host.</title>
        <authorList>
            <person name="Chang T.-C."/>
            <person name="Salvucci A."/>
            <person name="Crous P.W."/>
            <person name="Stergiopoulos I."/>
        </authorList>
    </citation>
    <scope>NUCLEOTIDE SEQUENCE [LARGE SCALE GENOMIC DNA]</scope>
    <source>
        <strain evidence="13 14">CBS 114824</strain>
    </source>
</reference>
<dbReference type="STRING" id="321146.A0A139HA38"/>
<evidence type="ECO:0000256" key="4">
    <source>
        <dbReference type="ARBA" id="ARBA00022598"/>
    </source>
</evidence>
<dbReference type="InterPro" id="IPR002306">
    <property type="entry name" value="Trp-tRNA-ligase"/>
</dbReference>
<evidence type="ECO:0000256" key="12">
    <source>
        <dbReference type="RuleBase" id="RU363036"/>
    </source>
</evidence>
<dbReference type="PROSITE" id="PS00178">
    <property type="entry name" value="AA_TRNA_LIGASE_I"/>
    <property type="match status" value="1"/>
</dbReference>
<dbReference type="InterPro" id="IPR050203">
    <property type="entry name" value="Trp-tRNA_synthetase"/>
</dbReference>
<comment type="similarity">
    <text evidence="2 12">Belongs to the class-I aminoacyl-tRNA synthetase family.</text>
</comment>
<dbReference type="FunFam" id="1.10.240.10:FF:000002">
    <property type="entry name" value="Tryptophan--tRNA ligase"/>
    <property type="match status" value="1"/>
</dbReference>
<dbReference type="HAMAP" id="MF_00140_B">
    <property type="entry name" value="Trp_tRNA_synth_B"/>
    <property type="match status" value="1"/>
</dbReference>
<evidence type="ECO:0000256" key="7">
    <source>
        <dbReference type="ARBA" id="ARBA00022917"/>
    </source>
</evidence>
<dbReference type="InterPro" id="IPR001412">
    <property type="entry name" value="aa-tRNA-synth_I_CS"/>
</dbReference>
<proteinExistence type="inferred from homology"/>
<evidence type="ECO:0000256" key="11">
    <source>
        <dbReference type="ARBA" id="ARBA00069760"/>
    </source>
</evidence>
<accession>A0A139HA38</accession>
<dbReference type="PANTHER" id="PTHR43766:SF1">
    <property type="entry name" value="TRYPTOPHAN--TRNA LIGASE, MITOCHONDRIAL"/>
    <property type="match status" value="1"/>
</dbReference>
<dbReference type="FunFam" id="3.40.50.620:FF:000082">
    <property type="entry name" value="MSW1p Mitochondrial tryptophanyl-tRNA synthetase"/>
    <property type="match status" value="1"/>
</dbReference>
<dbReference type="InterPro" id="IPR014729">
    <property type="entry name" value="Rossmann-like_a/b/a_fold"/>
</dbReference>
<comment type="caution">
    <text evidence="13">The sequence shown here is derived from an EMBL/GenBank/DDBJ whole genome shotgun (WGS) entry which is preliminary data.</text>
</comment>
<keyword evidence="5 12" id="KW-0547">Nucleotide-binding</keyword>
<evidence type="ECO:0000256" key="10">
    <source>
        <dbReference type="ARBA" id="ARBA00049929"/>
    </source>
</evidence>
<evidence type="ECO:0000256" key="3">
    <source>
        <dbReference type="ARBA" id="ARBA00013161"/>
    </source>
</evidence>
<keyword evidence="4 12" id="KW-0436">Ligase</keyword>
<dbReference type="PANTHER" id="PTHR43766">
    <property type="entry name" value="TRYPTOPHAN--TRNA LIGASE, MITOCHONDRIAL"/>
    <property type="match status" value="1"/>
</dbReference>
<dbReference type="InterPro" id="IPR024109">
    <property type="entry name" value="Trp-tRNA-ligase_bac-type"/>
</dbReference>
<keyword evidence="14" id="KW-1185">Reference proteome</keyword>
<dbReference type="Pfam" id="PF00579">
    <property type="entry name" value="tRNA-synt_1b"/>
    <property type="match status" value="1"/>
</dbReference>
<dbReference type="InterPro" id="IPR002305">
    <property type="entry name" value="aa-tRNA-synth_Ic"/>
</dbReference>
<sequence length="376" mass="41262">MLPRARQLGRGSSIPQCLKAPHKAPNRRFLSTKISPQKVIFSGIQPTGVPHLGNYLGALQQWVKLQNHAASDESTKLIYSLVDLHAITIRQDPSQLLQCKKESLAILLAIGLDPARSIIFHQSDVSAHAELMWILSCQASTGYLGRMTQWKDKTSAEKGGSERLKLGLFSYPVLQAADVLVHQTTHVPVGHDQAQHLEFAREVAIGFNHVYGAGILTPPETIISPARRVMSLSKPASKMSKSDQNPKSRILLTDSEEAIRAKIKSAVTDSVEGISYDPENRPGVTNLIDIMFHSLGDKAGGSPQDLAKDMEGMHLKVLKERTADAVENLVAPVRERYAEVIKNERLLEDVAHSGAEKARASTLQTMEKVRRAIGFA</sequence>
<dbReference type="CDD" id="cd00806">
    <property type="entry name" value="TrpRS_core"/>
    <property type="match status" value="1"/>
</dbReference>
<dbReference type="SUPFAM" id="SSF52374">
    <property type="entry name" value="Nucleotidylyl transferase"/>
    <property type="match status" value="1"/>
</dbReference>
<keyword evidence="7 12" id="KW-0648">Protein biosynthesis</keyword>
<evidence type="ECO:0000256" key="5">
    <source>
        <dbReference type="ARBA" id="ARBA00022741"/>
    </source>
</evidence>
<evidence type="ECO:0000313" key="14">
    <source>
        <dbReference type="Proteomes" id="UP000070133"/>
    </source>
</evidence>
<dbReference type="Gene3D" id="3.40.50.620">
    <property type="entry name" value="HUPs"/>
    <property type="match status" value="1"/>
</dbReference>
<dbReference type="GO" id="GO:0070183">
    <property type="term" value="P:mitochondrial tryptophanyl-tRNA aminoacylation"/>
    <property type="evidence" value="ECO:0007669"/>
    <property type="project" value="TreeGrafter"/>
</dbReference>
<dbReference type="EC" id="6.1.1.2" evidence="3"/>
<evidence type="ECO:0000256" key="6">
    <source>
        <dbReference type="ARBA" id="ARBA00022840"/>
    </source>
</evidence>
<comment type="catalytic activity">
    <reaction evidence="10">
        <text>tRNA(Trp) + L-tryptophan + ATP = L-tryptophyl-tRNA(Trp) + AMP + diphosphate + H(+)</text>
        <dbReference type="Rhea" id="RHEA:24080"/>
        <dbReference type="Rhea" id="RHEA-COMP:9671"/>
        <dbReference type="Rhea" id="RHEA-COMP:9705"/>
        <dbReference type="ChEBI" id="CHEBI:15378"/>
        <dbReference type="ChEBI" id="CHEBI:30616"/>
        <dbReference type="ChEBI" id="CHEBI:33019"/>
        <dbReference type="ChEBI" id="CHEBI:57912"/>
        <dbReference type="ChEBI" id="CHEBI:78442"/>
        <dbReference type="ChEBI" id="CHEBI:78535"/>
        <dbReference type="ChEBI" id="CHEBI:456215"/>
        <dbReference type="EC" id="6.1.1.2"/>
    </reaction>
</comment>
<evidence type="ECO:0000256" key="9">
    <source>
        <dbReference type="ARBA" id="ARBA00030268"/>
    </source>
</evidence>
<dbReference type="NCBIfam" id="TIGR00233">
    <property type="entry name" value="trpS"/>
    <property type="match status" value="1"/>
</dbReference>
<dbReference type="Proteomes" id="UP000070133">
    <property type="component" value="Unassembled WGS sequence"/>
</dbReference>
<dbReference type="GO" id="GO:0005524">
    <property type="term" value="F:ATP binding"/>
    <property type="evidence" value="ECO:0007669"/>
    <property type="project" value="UniProtKB-KW"/>
</dbReference>
<evidence type="ECO:0000256" key="2">
    <source>
        <dbReference type="ARBA" id="ARBA00005594"/>
    </source>
</evidence>
<dbReference type="EMBL" id="LFZN01000094">
    <property type="protein sequence ID" value="KXS99311.1"/>
    <property type="molecule type" value="Genomic_DNA"/>
</dbReference>
<name>A0A139HA38_9PEZI</name>
<keyword evidence="6 12" id="KW-0067">ATP-binding</keyword>
<dbReference type="AlphaFoldDB" id="A0A139HA38"/>
<organism evidence="13 14">
    <name type="scientific">Pseudocercospora eumusae</name>
    <dbReference type="NCBI Taxonomy" id="321146"/>
    <lineage>
        <taxon>Eukaryota</taxon>
        <taxon>Fungi</taxon>
        <taxon>Dikarya</taxon>
        <taxon>Ascomycota</taxon>
        <taxon>Pezizomycotina</taxon>
        <taxon>Dothideomycetes</taxon>
        <taxon>Dothideomycetidae</taxon>
        <taxon>Mycosphaerellales</taxon>
        <taxon>Mycosphaerellaceae</taxon>
        <taxon>Pseudocercospora</taxon>
    </lineage>
</organism>
<dbReference type="GO" id="GO:0004830">
    <property type="term" value="F:tryptophan-tRNA ligase activity"/>
    <property type="evidence" value="ECO:0007669"/>
    <property type="project" value="UniProtKB-EC"/>
</dbReference>
<evidence type="ECO:0000256" key="8">
    <source>
        <dbReference type="ARBA" id="ARBA00023146"/>
    </source>
</evidence>
<dbReference type="OrthoDB" id="15808at2759"/>
<keyword evidence="8 12" id="KW-0030">Aminoacyl-tRNA synthetase</keyword>